<comment type="caution">
    <text evidence="1">The sequence shown here is derived from an EMBL/GenBank/DDBJ whole genome shotgun (WGS) entry which is preliminary data.</text>
</comment>
<dbReference type="EMBL" id="JAAGVY010000021">
    <property type="protein sequence ID" value="NEN24175.1"/>
    <property type="molecule type" value="Genomic_DNA"/>
</dbReference>
<accession>A0A7K3WU41</accession>
<sequence>MCVSTFFISVSAQDSTKEVKIPSKEAQVRTALYAAPDDKKEGAMIYGYDQDGGLIVLRPGTNELICLSDNPNKSGISAACYYKELEPFMARGRELTAQGKSTTETREIRSEEIKAGKIKMPEAGMLFVYSAKEEDHNSNTGDITEGDLRYVIYMPFATPESTGISDKPSVAGMPWLMDPGTPRAHIMITPAK</sequence>
<protein>
    <submittedName>
        <fullName evidence="1">Uncharacterized protein</fullName>
    </submittedName>
</protein>
<dbReference type="Proteomes" id="UP000486602">
    <property type="component" value="Unassembled WGS sequence"/>
</dbReference>
<evidence type="ECO:0000313" key="1">
    <source>
        <dbReference type="EMBL" id="NEN24175.1"/>
    </source>
</evidence>
<evidence type="ECO:0000313" key="2">
    <source>
        <dbReference type="Proteomes" id="UP000486602"/>
    </source>
</evidence>
<proteinExistence type="predicted"/>
<organism evidence="1 2">
    <name type="scientific">Cryomorpha ignava</name>
    <dbReference type="NCBI Taxonomy" id="101383"/>
    <lineage>
        <taxon>Bacteria</taxon>
        <taxon>Pseudomonadati</taxon>
        <taxon>Bacteroidota</taxon>
        <taxon>Flavobacteriia</taxon>
        <taxon>Flavobacteriales</taxon>
        <taxon>Cryomorphaceae</taxon>
        <taxon>Cryomorpha</taxon>
    </lineage>
</organism>
<dbReference type="AlphaFoldDB" id="A0A7K3WU41"/>
<keyword evidence="2" id="KW-1185">Reference proteome</keyword>
<gene>
    <name evidence="1" type="ORF">G3O08_11745</name>
</gene>
<reference evidence="1 2" key="1">
    <citation type="submission" date="2020-02" db="EMBL/GenBank/DDBJ databases">
        <title>Out from the shadows clarifying the taxonomy of the family Cryomorphaceae and related taxa by utilizing the GTDB taxonomic framework.</title>
        <authorList>
            <person name="Bowman J.P."/>
        </authorList>
    </citation>
    <scope>NUCLEOTIDE SEQUENCE [LARGE SCALE GENOMIC DNA]</scope>
    <source>
        <strain evidence="1 2">QSSC 1-22</strain>
    </source>
</reference>
<name>A0A7K3WU41_9FLAO</name>